<evidence type="ECO:0000256" key="1">
    <source>
        <dbReference type="SAM" id="MobiDB-lite"/>
    </source>
</evidence>
<reference evidence="2" key="1">
    <citation type="submission" date="2021-02" db="EMBL/GenBank/DDBJ databases">
        <authorList>
            <person name="Nowell W R."/>
        </authorList>
    </citation>
    <scope>NUCLEOTIDE SEQUENCE</scope>
</reference>
<sequence length="101" mass="12103">MLHDIPDVNDNNWNNNENEDESSIVLDTIRPTSSISNRSLTNNKNLQYRQRNDTNQLRQYRTRLQQLQAMFWPTREIHNTISNKQLNEYEQIPMVTKKTNN</sequence>
<accession>A0A818Q2X2</accession>
<gene>
    <name evidence="2" type="ORF">JBS370_LOCUS5380</name>
</gene>
<proteinExistence type="predicted"/>
<evidence type="ECO:0000313" key="2">
    <source>
        <dbReference type="EMBL" id="CAF3632881.1"/>
    </source>
</evidence>
<dbReference type="EMBL" id="CAJOBD010000277">
    <property type="protein sequence ID" value="CAF3632881.1"/>
    <property type="molecule type" value="Genomic_DNA"/>
</dbReference>
<comment type="caution">
    <text evidence="2">The sequence shown here is derived from an EMBL/GenBank/DDBJ whole genome shotgun (WGS) entry which is preliminary data.</text>
</comment>
<dbReference type="Proteomes" id="UP000663836">
    <property type="component" value="Unassembled WGS sequence"/>
</dbReference>
<name>A0A818Q2X2_9BILA</name>
<evidence type="ECO:0000313" key="3">
    <source>
        <dbReference type="Proteomes" id="UP000663836"/>
    </source>
</evidence>
<dbReference type="AlphaFoldDB" id="A0A818Q2X2"/>
<protein>
    <submittedName>
        <fullName evidence="2">Uncharacterized protein</fullName>
    </submittedName>
</protein>
<feature type="region of interest" description="Disordered" evidence="1">
    <location>
        <begin position="1"/>
        <end position="24"/>
    </location>
</feature>
<organism evidence="2 3">
    <name type="scientific">Rotaria sordida</name>
    <dbReference type="NCBI Taxonomy" id="392033"/>
    <lineage>
        <taxon>Eukaryota</taxon>
        <taxon>Metazoa</taxon>
        <taxon>Spiralia</taxon>
        <taxon>Gnathifera</taxon>
        <taxon>Rotifera</taxon>
        <taxon>Eurotatoria</taxon>
        <taxon>Bdelloidea</taxon>
        <taxon>Philodinida</taxon>
        <taxon>Philodinidae</taxon>
        <taxon>Rotaria</taxon>
    </lineage>
</organism>